<dbReference type="Pfam" id="PF00899">
    <property type="entry name" value="ThiF"/>
    <property type="match status" value="1"/>
</dbReference>
<feature type="domain" description="THIF-type NAD/FAD binding fold" evidence="1">
    <location>
        <begin position="14"/>
        <end position="137"/>
    </location>
</feature>
<gene>
    <name evidence="2" type="ORF">MLAUSG7_0813</name>
</gene>
<dbReference type="KEGG" id="mesg:MLAUSG7_0813"/>
<keyword evidence="3" id="KW-1185">Reference proteome</keyword>
<dbReference type="AlphaFoldDB" id="A0A8D6PU03"/>
<dbReference type="PIRSF" id="PIRSF006529">
    <property type="entry name" value="UCP006529_dinclt"/>
    <property type="match status" value="1"/>
</dbReference>
<dbReference type="GeneID" id="65883620"/>
<dbReference type="InterPro" id="IPR000594">
    <property type="entry name" value="ThiF_NAD_FAD-bd"/>
</dbReference>
<dbReference type="GO" id="GO:0008641">
    <property type="term" value="F:ubiquitin-like modifier activating enzyme activity"/>
    <property type="evidence" value="ECO:0007669"/>
    <property type="project" value="InterPro"/>
</dbReference>
<dbReference type="RefSeq" id="WP_214400659.1">
    <property type="nucleotide sequence ID" value="NZ_LR792632.1"/>
</dbReference>
<sequence length="205" mass="23191">MNVEDLERMLIPKGEVSVIGCGRLGVRVIFDLLEVHRGGVEKVYVFDSAKIEKNDIIHRKLGGNVGEYKVDFIKRFFKDRVESYKVNINEKNLTLIRGDVAIICIAGGDTIPTTKAIIEYCKSKGIKTIGTNGVFGIDEKVKVCDAKYAKGPAKFLNLNEDGHIVVGTEKFIKDFEPITPYTLDEIAKRMVIECLRILWKKYYSR</sequence>
<evidence type="ECO:0000259" key="1">
    <source>
        <dbReference type="Pfam" id="PF00899"/>
    </source>
</evidence>
<reference evidence="2 3" key="1">
    <citation type="submission" date="2020-04" db="EMBL/GenBank/DDBJ databases">
        <authorList>
            <consortium name="Genoscope - CEA"/>
            <person name="William W."/>
        </authorList>
    </citation>
    <scope>NUCLEOTIDE SEQUENCE [LARGE SCALE GENOMIC DNA]</scope>
    <source>
        <strain evidence="2 3">SG7</strain>
    </source>
</reference>
<accession>A0A8D6PU03</accession>
<dbReference type="SUPFAM" id="SSF69572">
    <property type="entry name" value="Activating enzymes of the ubiquitin-like proteins"/>
    <property type="match status" value="1"/>
</dbReference>
<name>A0A8D6PU03_9EURY</name>
<dbReference type="CDD" id="cd01483">
    <property type="entry name" value="E1_enzyme_family"/>
    <property type="match status" value="1"/>
</dbReference>
<dbReference type="Proteomes" id="UP000679213">
    <property type="component" value="Chromosome I"/>
</dbReference>
<proteinExistence type="predicted"/>
<dbReference type="InterPro" id="IPR012028">
    <property type="entry name" value="UCP006529_dinclt"/>
</dbReference>
<evidence type="ECO:0000313" key="2">
    <source>
        <dbReference type="EMBL" id="CAB3288615.1"/>
    </source>
</evidence>
<protein>
    <submittedName>
        <fullName evidence="2">UBA/THIF-type NAD/FAD binding protein</fullName>
    </submittedName>
</protein>
<dbReference type="InterPro" id="IPR035985">
    <property type="entry name" value="Ubiquitin-activating_enz"/>
</dbReference>
<evidence type="ECO:0000313" key="3">
    <source>
        <dbReference type="Proteomes" id="UP000679213"/>
    </source>
</evidence>
<dbReference type="Gene3D" id="3.40.50.720">
    <property type="entry name" value="NAD(P)-binding Rossmann-like Domain"/>
    <property type="match status" value="1"/>
</dbReference>
<organism evidence="2 3">
    <name type="scientific">Methanocaldococcus lauensis</name>
    <dbReference type="NCBI Taxonomy" id="2546128"/>
    <lineage>
        <taxon>Archaea</taxon>
        <taxon>Methanobacteriati</taxon>
        <taxon>Methanobacteriota</taxon>
        <taxon>Methanomada group</taxon>
        <taxon>Methanococci</taxon>
        <taxon>Methanococcales</taxon>
        <taxon>Methanocaldococcaceae</taxon>
        <taxon>Methanocaldococcus</taxon>
    </lineage>
</organism>
<dbReference type="EMBL" id="LR792632">
    <property type="protein sequence ID" value="CAB3288615.1"/>
    <property type="molecule type" value="Genomic_DNA"/>
</dbReference>